<evidence type="ECO:0000313" key="2">
    <source>
        <dbReference type="EMBL" id="KEJ89673.1"/>
    </source>
</evidence>
<keyword evidence="1" id="KW-0472">Membrane</keyword>
<dbReference type="Proteomes" id="UP000027734">
    <property type="component" value="Unassembled WGS sequence"/>
</dbReference>
<evidence type="ECO:0000256" key="1">
    <source>
        <dbReference type="SAM" id="Phobius"/>
    </source>
</evidence>
<keyword evidence="3" id="KW-1185">Reference proteome</keyword>
<sequence>MPVTWKIIGTAVASFAVAWLLFVSFYRPTDHEYLITTTSYYFKRMSEIGHTGSASFSDCRLEQADASERDLGISMFGLCRSETDVETFHFSIAMSATAKFVFSDMEQRSANE</sequence>
<keyword evidence="1" id="KW-0812">Transmembrane</keyword>
<reference evidence="2 3" key="1">
    <citation type="submission" date="2014-01" db="EMBL/GenBank/DDBJ databases">
        <title>Sulfitobacter donghicola JCM 14565 Genome Sequencing.</title>
        <authorList>
            <person name="Lai Q."/>
            <person name="Hong Z."/>
        </authorList>
    </citation>
    <scope>NUCLEOTIDE SEQUENCE [LARGE SCALE GENOMIC DNA]</scope>
    <source>
        <strain evidence="2 3">JCM 14565</strain>
    </source>
</reference>
<dbReference type="AlphaFoldDB" id="A0A073IH66"/>
<name>A0A073IH66_9RHOB</name>
<gene>
    <name evidence="2" type="ORF">DSW25_11575</name>
</gene>
<proteinExistence type="predicted"/>
<evidence type="ECO:0000313" key="3">
    <source>
        <dbReference type="Proteomes" id="UP000027734"/>
    </source>
</evidence>
<keyword evidence="1" id="KW-1133">Transmembrane helix</keyword>
<feature type="transmembrane region" description="Helical" evidence="1">
    <location>
        <begin position="6"/>
        <end position="26"/>
    </location>
</feature>
<accession>A0A073IH66</accession>
<comment type="caution">
    <text evidence="2">The sequence shown here is derived from an EMBL/GenBank/DDBJ whole genome shotgun (WGS) entry which is preliminary data.</text>
</comment>
<organism evidence="2 3">
    <name type="scientific">Sulfitobacter donghicola DSW-25 = KCTC 12864 = JCM 14565</name>
    <dbReference type="NCBI Taxonomy" id="1300350"/>
    <lineage>
        <taxon>Bacteria</taxon>
        <taxon>Pseudomonadati</taxon>
        <taxon>Pseudomonadota</taxon>
        <taxon>Alphaproteobacteria</taxon>
        <taxon>Rhodobacterales</taxon>
        <taxon>Roseobacteraceae</taxon>
        <taxon>Sulfitobacter</taxon>
    </lineage>
</organism>
<protein>
    <submittedName>
        <fullName evidence="2">Uncharacterized protein</fullName>
    </submittedName>
</protein>
<dbReference type="EMBL" id="JAMC01000003">
    <property type="protein sequence ID" value="KEJ89673.1"/>
    <property type="molecule type" value="Genomic_DNA"/>
</dbReference>